<dbReference type="EMBL" id="UINC01107172">
    <property type="protein sequence ID" value="SVC72347.1"/>
    <property type="molecule type" value="Genomic_DNA"/>
</dbReference>
<gene>
    <name evidence="1" type="ORF">METZ01_LOCUS325201</name>
</gene>
<proteinExistence type="predicted"/>
<reference evidence="1" key="1">
    <citation type="submission" date="2018-05" db="EMBL/GenBank/DDBJ databases">
        <authorList>
            <person name="Lanie J.A."/>
            <person name="Ng W.-L."/>
            <person name="Kazmierczak K.M."/>
            <person name="Andrzejewski T.M."/>
            <person name="Davidsen T.M."/>
            <person name="Wayne K.J."/>
            <person name="Tettelin H."/>
            <person name="Glass J.I."/>
            <person name="Rusch D."/>
            <person name="Podicherti R."/>
            <person name="Tsui H.-C.T."/>
            <person name="Winkler M.E."/>
        </authorList>
    </citation>
    <scope>NUCLEOTIDE SEQUENCE</scope>
</reference>
<evidence type="ECO:0000313" key="1">
    <source>
        <dbReference type="EMBL" id="SVC72347.1"/>
    </source>
</evidence>
<dbReference type="Gene3D" id="3.40.50.300">
    <property type="entry name" value="P-loop containing nucleotide triphosphate hydrolases"/>
    <property type="match status" value="1"/>
</dbReference>
<dbReference type="AlphaFoldDB" id="A0A382PHP5"/>
<sequence length="45" mass="5459">MKELWTEKYRPTTIEDYVFRDDEQRKQVQSWVDSNTIPHLLFSGA</sequence>
<dbReference type="InterPro" id="IPR027417">
    <property type="entry name" value="P-loop_NTPase"/>
</dbReference>
<feature type="non-terminal residue" evidence="1">
    <location>
        <position position="45"/>
    </location>
</feature>
<protein>
    <submittedName>
        <fullName evidence="1">Uncharacterized protein</fullName>
    </submittedName>
</protein>
<organism evidence="1">
    <name type="scientific">marine metagenome</name>
    <dbReference type="NCBI Taxonomy" id="408172"/>
    <lineage>
        <taxon>unclassified sequences</taxon>
        <taxon>metagenomes</taxon>
        <taxon>ecological metagenomes</taxon>
    </lineage>
</organism>
<name>A0A382PHP5_9ZZZZ</name>
<dbReference type="SUPFAM" id="SSF52540">
    <property type="entry name" value="P-loop containing nucleoside triphosphate hydrolases"/>
    <property type="match status" value="1"/>
</dbReference>
<accession>A0A382PHP5</accession>